<protein>
    <submittedName>
        <fullName evidence="3">Uncharacterized protein</fullName>
    </submittedName>
</protein>
<keyword evidence="2" id="KW-0472">Membrane</keyword>
<evidence type="ECO:0000256" key="2">
    <source>
        <dbReference type="SAM" id="Phobius"/>
    </source>
</evidence>
<keyword evidence="2" id="KW-0812">Transmembrane</keyword>
<keyword evidence="2" id="KW-1133">Transmembrane helix</keyword>
<feature type="transmembrane region" description="Helical" evidence="2">
    <location>
        <begin position="27"/>
        <end position="47"/>
    </location>
</feature>
<reference evidence="3 4" key="1">
    <citation type="submission" date="2019-06" db="EMBL/GenBank/DDBJ databases">
        <title>Sequencing the genomes of 1000 actinobacteria strains.</title>
        <authorList>
            <person name="Klenk H.-P."/>
        </authorList>
    </citation>
    <scope>NUCLEOTIDE SEQUENCE [LARGE SCALE GENOMIC DNA]</scope>
    <source>
        <strain evidence="3 4">DSM 44826</strain>
    </source>
</reference>
<feature type="compositionally biased region" description="Low complexity" evidence="1">
    <location>
        <begin position="86"/>
        <end position="96"/>
    </location>
</feature>
<feature type="transmembrane region" description="Helical" evidence="2">
    <location>
        <begin position="59"/>
        <end position="77"/>
    </location>
</feature>
<comment type="caution">
    <text evidence="3">The sequence shown here is derived from an EMBL/GenBank/DDBJ whole genome shotgun (WGS) entry which is preliminary data.</text>
</comment>
<dbReference type="EMBL" id="VIWT01000001">
    <property type="protein sequence ID" value="TWF97637.1"/>
    <property type="molecule type" value="Genomic_DNA"/>
</dbReference>
<feature type="region of interest" description="Disordered" evidence="1">
    <location>
        <begin position="1"/>
        <end position="24"/>
    </location>
</feature>
<dbReference type="RefSeq" id="WP_145904176.1">
    <property type="nucleotide sequence ID" value="NZ_BAAAMZ010000025.1"/>
</dbReference>
<keyword evidence="4" id="KW-1185">Reference proteome</keyword>
<proteinExistence type="predicted"/>
<dbReference type="AlphaFoldDB" id="A0A561UE49"/>
<gene>
    <name evidence="3" type="ORF">FHX73_111423</name>
</gene>
<dbReference type="Proteomes" id="UP000317940">
    <property type="component" value="Unassembled WGS sequence"/>
</dbReference>
<organism evidence="3 4">
    <name type="scientific">Kitasatospora viridis</name>
    <dbReference type="NCBI Taxonomy" id="281105"/>
    <lineage>
        <taxon>Bacteria</taxon>
        <taxon>Bacillati</taxon>
        <taxon>Actinomycetota</taxon>
        <taxon>Actinomycetes</taxon>
        <taxon>Kitasatosporales</taxon>
        <taxon>Streptomycetaceae</taxon>
        <taxon>Kitasatospora</taxon>
    </lineage>
</organism>
<feature type="region of interest" description="Disordered" evidence="1">
    <location>
        <begin position="80"/>
        <end position="110"/>
    </location>
</feature>
<evidence type="ECO:0000313" key="4">
    <source>
        <dbReference type="Proteomes" id="UP000317940"/>
    </source>
</evidence>
<evidence type="ECO:0000256" key="1">
    <source>
        <dbReference type="SAM" id="MobiDB-lite"/>
    </source>
</evidence>
<accession>A0A561UE49</accession>
<name>A0A561UE49_9ACTN</name>
<sequence>MHRATEGAGRIGPRDRRRGAAPSKRAARLRLLGPLGVLLWLVLGYALVPGPAFGGSSTLFALLTLGGWGLGVLPVHSDSRARGSARRSAAQPQPARGRVEAGRLQQGAEG</sequence>
<evidence type="ECO:0000313" key="3">
    <source>
        <dbReference type="EMBL" id="TWF97637.1"/>
    </source>
</evidence>